<comment type="caution">
    <text evidence="7">The sequence shown here is derived from an EMBL/GenBank/DDBJ whole genome shotgun (WGS) entry which is preliminary data.</text>
</comment>
<accession>A0AAW4WYQ5</accession>
<dbReference type="InterPro" id="IPR004960">
    <property type="entry name" value="LipA_acyltrans"/>
</dbReference>
<keyword evidence="2" id="KW-1003">Cell membrane</keyword>
<comment type="subcellular location">
    <subcellularLocation>
        <location evidence="1">Cell inner membrane</location>
    </subcellularLocation>
</comment>
<evidence type="ECO:0000313" key="8">
    <source>
        <dbReference type="Proteomes" id="UP001199296"/>
    </source>
</evidence>
<evidence type="ECO:0000256" key="4">
    <source>
        <dbReference type="ARBA" id="ARBA00022679"/>
    </source>
</evidence>
<dbReference type="PIRSF" id="PIRSF026649">
    <property type="entry name" value="MsbB"/>
    <property type="match status" value="1"/>
</dbReference>
<proteinExistence type="predicted"/>
<keyword evidence="8" id="KW-1185">Reference proteome</keyword>
<keyword evidence="3" id="KW-0997">Cell inner membrane</keyword>
<dbReference type="GO" id="GO:0009247">
    <property type="term" value="P:glycolipid biosynthetic process"/>
    <property type="evidence" value="ECO:0007669"/>
    <property type="project" value="UniProtKB-ARBA"/>
</dbReference>
<dbReference type="CDD" id="cd07984">
    <property type="entry name" value="LPLAT_LABLAT-like"/>
    <property type="match status" value="1"/>
</dbReference>
<keyword evidence="5" id="KW-0472">Membrane</keyword>
<dbReference type="GO" id="GO:0016746">
    <property type="term" value="F:acyltransferase activity"/>
    <property type="evidence" value="ECO:0007669"/>
    <property type="project" value="UniProtKB-KW"/>
</dbReference>
<dbReference type="Pfam" id="PF03279">
    <property type="entry name" value="Lip_A_acyltrans"/>
    <property type="match status" value="1"/>
</dbReference>
<evidence type="ECO:0000256" key="2">
    <source>
        <dbReference type="ARBA" id="ARBA00022475"/>
    </source>
</evidence>
<dbReference type="GO" id="GO:0005886">
    <property type="term" value="C:plasma membrane"/>
    <property type="evidence" value="ECO:0007669"/>
    <property type="project" value="UniProtKB-SubCell"/>
</dbReference>
<dbReference type="AlphaFoldDB" id="A0AAW4WYQ5"/>
<evidence type="ECO:0000256" key="1">
    <source>
        <dbReference type="ARBA" id="ARBA00004533"/>
    </source>
</evidence>
<dbReference type="Proteomes" id="UP001199296">
    <property type="component" value="Unassembled WGS sequence"/>
</dbReference>
<reference evidence="7 8" key="1">
    <citation type="submission" date="2021-10" db="EMBL/GenBank/DDBJ databases">
        <authorList>
            <person name="Grouzdev D.S."/>
            <person name="Pantiukh K.S."/>
            <person name="Krutkina M.S."/>
        </authorList>
    </citation>
    <scope>NUCLEOTIDE SEQUENCE [LARGE SCALE GENOMIC DNA]</scope>
    <source>
        <strain evidence="7 8">Z-7514</strain>
    </source>
</reference>
<keyword evidence="4" id="KW-0808">Transferase</keyword>
<evidence type="ECO:0000256" key="3">
    <source>
        <dbReference type="ARBA" id="ARBA00022519"/>
    </source>
</evidence>
<evidence type="ECO:0000313" key="7">
    <source>
        <dbReference type="EMBL" id="MCC3144274.1"/>
    </source>
</evidence>
<sequence>MIDKITIFSYNLFRFITLKLPRKWAYLPGKLIAYLAYLLTPKRKKLAQENIKKALDISDREAKKITKDVYMNLGLNFAEFLMEDQFTEADIEKMVEFNNLEYLDQALEENKGVIIYSAHLGNWELLGALLAIKGYKINSIAKEQKNSLFDQKINKIRRGIGIGIIPKGLAVRQAFKALKKNEIVALLADQDARSRGWKLNFFDRPASVFIGPVQFAQRTGAPIVPMFFHRQGWLKHELICYPPIKIAADSSEAELKEELKKLLELTEKEIEKSPEDWMWLHRRWKKYN</sequence>
<dbReference type="PANTHER" id="PTHR30606">
    <property type="entry name" value="LIPID A BIOSYNTHESIS LAUROYL ACYLTRANSFERASE"/>
    <property type="match status" value="1"/>
</dbReference>
<evidence type="ECO:0000256" key="5">
    <source>
        <dbReference type="ARBA" id="ARBA00023136"/>
    </source>
</evidence>
<evidence type="ECO:0000256" key="6">
    <source>
        <dbReference type="ARBA" id="ARBA00023315"/>
    </source>
</evidence>
<organism evidence="7 8">
    <name type="scientific">Halanaerobium polyolivorans</name>
    <dbReference type="NCBI Taxonomy" id="2886943"/>
    <lineage>
        <taxon>Bacteria</taxon>
        <taxon>Bacillati</taxon>
        <taxon>Bacillota</taxon>
        <taxon>Clostridia</taxon>
        <taxon>Halanaerobiales</taxon>
        <taxon>Halanaerobiaceae</taxon>
        <taxon>Halanaerobium</taxon>
    </lineage>
</organism>
<dbReference type="RefSeq" id="WP_229343938.1">
    <property type="nucleotide sequence ID" value="NZ_JAJFAT010000003.1"/>
</dbReference>
<keyword evidence="6 7" id="KW-0012">Acyltransferase</keyword>
<gene>
    <name evidence="7" type="ORF">LJ207_02930</name>
</gene>
<dbReference type="EMBL" id="JAJFAT010000003">
    <property type="protein sequence ID" value="MCC3144274.1"/>
    <property type="molecule type" value="Genomic_DNA"/>
</dbReference>
<dbReference type="PANTHER" id="PTHR30606:SF10">
    <property type="entry name" value="PHOSPHATIDYLINOSITOL MANNOSIDE ACYLTRANSFERASE"/>
    <property type="match status" value="1"/>
</dbReference>
<protein>
    <submittedName>
        <fullName evidence="7">Lysophospholipid acyltransferase family protein</fullName>
    </submittedName>
</protein>
<name>A0AAW4WYQ5_9FIRM</name>